<accession>A0ABR0LSP1</accession>
<dbReference type="PANTHER" id="PTHR23502:SF134">
    <property type="entry name" value="MAJOR FACILITATOR SUPERFAMILY (MFS) PROFILE DOMAIN-CONTAINING PROTEIN-RELATED"/>
    <property type="match status" value="1"/>
</dbReference>
<evidence type="ECO:0000256" key="2">
    <source>
        <dbReference type="ARBA" id="ARBA00022692"/>
    </source>
</evidence>
<dbReference type="Proteomes" id="UP001357485">
    <property type="component" value="Unassembled WGS sequence"/>
</dbReference>
<evidence type="ECO:0000256" key="3">
    <source>
        <dbReference type="ARBA" id="ARBA00022989"/>
    </source>
</evidence>
<reference evidence="7 8" key="1">
    <citation type="submission" date="2023-08" db="EMBL/GenBank/DDBJ databases">
        <title>Black Yeasts Isolated from many extreme environments.</title>
        <authorList>
            <person name="Coleine C."/>
            <person name="Stajich J.E."/>
            <person name="Selbmann L."/>
        </authorList>
    </citation>
    <scope>NUCLEOTIDE SEQUENCE [LARGE SCALE GENOMIC DNA]</scope>
    <source>
        <strain evidence="7 8">CCFEE 536</strain>
    </source>
</reference>
<evidence type="ECO:0000259" key="6">
    <source>
        <dbReference type="PROSITE" id="PS50850"/>
    </source>
</evidence>
<feature type="transmembrane region" description="Helical" evidence="5">
    <location>
        <begin position="6"/>
        <end position="29"/>
    </location>
</feature>
<organism evidence="7 8">
    <name type="scientific">Cryomyces antarcticus</name>
    <dbReference type="NCBI Taxonomy" id="329879"/>
    <lineage>
        <taxon>Eukaryota</taxon>
        <taxon>Fungi</taxon>
        <taxon>Dikarya</taxon>
        <taxon>Ascomycota</taxon>
        <taxon>Pezizomycotina</taxon>
        <taxon>Dothideomycetes</taxon>
        <taxon>Dothideomycetes incertae sedis</taxon>
        <taxon>Cryomyces</taxon>
    </lineage>
</organism>
<keyword evidence="4 5" id="KW-0472">Membrane</keyword>
<dbReference type="InterPro" id="IPR020846">
    <property type="entry name" value="MFS_dom"/>
</dbReference>
<keyword evidence="8" id="KW-1185">Reference proteome</keyword>
<protein>
    <recommendedName>
        <fullName evidence="6">Major facilitator superfamily (MFS) profile domain-containing protein</fullName>
    </recommendedName>
</protein>
<dbReference type="InterPro" id="IPR005828">
    <property type="entry name" value="MFS_sugar_transport-like"/>
</dbReference>
<dbReference type="Gene3D" id="1.20.1720.10">
    <property type="entry name" value="Multidrug resistance protein D"/>
    <property type="match status" value="1"/>
</dbReference>
<feature type="transmembrane region" description="Helical" evidence="5">
    <location>
        <begin position="41"/>
        <end position="63"/>
    </location>
</feature>
<proteinExistence type="predicted"/>
<feature type="non-terminal residue" evidence="7">
    <location>
        <position position="86"/>
    </location>
</feature>
<dbReference type="EMBL" id="JAVRRA010011451">
    <property type="protein sequence ID" value="KAK5240244.1"/>
    <property type="molecule type" value="Genomic_DNA"/>
</dbReference>
<gene>
    <name evidence="7" type="ORF">LTR16_010912</name>
</gene>
<dbReference type="SUPFAM" id="SSF103473">
    <property type="entry name" value="MFS general substrate transporter"/>
    <property type="match status" value="1"/>
</dbReference>
<evidence type="ECO:0000256" key="4">
    <source>
        <dbReference type="ARBA" id="ARBA00023136"/>
    </source>
</evidence>
<dbReference type="Pfam" id="PF00083">
    <property type="entry name" value="Sugar_tr"/>
    <property type="match status" value="1"/>
</dbReference>
<dbReference type="PANTHER" id="PTHR23502">
    <property type="entry name" value="MAJOR FACILITATOR SUPERFAMILY"/>
    <property type="match status" value="1"/>
</dbReference>
<evidence type="ECO:0000256" key="5">
    <source>
        <dbReference type="SAM" id="Phobius"/>
    </source>
</evidence>
<evidence type="ECO:0000313" key="7">
    <source>
        <dbReference type="EMBL" id="KAK5240244.1"/>
    </source>
</evidence>
<dbReference type="PROSITE" id="PS50850">
    <property type="entry name" value="MFS"/>
    <property type="match status" value="1"/>
</dbReference>
<evidence type="ECO:0000256" key="1">
    <source>
        <dbReference type="ARBA" id="ARBA00004141"/>
    </source>
</evidence>
<comment type="subcellular location">
    <subcellularLocation>
        <location evidence="1">Membrane</location>
        <topology evidence="1">Multi-pass membrane protein</topology>
    </subcellularLocation>
</comment>
<dbReference type="InterPro" id="IPR036259">
    <property type="entry name" value="MFS_trans_sf"/>
</dbReference>
<keyword evidence="2 5" id="KW-0812">Transmembrane</keyword>
<comment type="caution">
    <text evidence="7">The sequence shown here is derived from an EMBL/GenBank/DDBJ whole genome shotgun (WGS) entry which is preliminary data.</text>
</comment>
<sequence>MAEWHVGQVAATVGITTFTSGFAIAPMVLAPLSEINGRKPLFISTGILYVIFQLCCALTRSYAGMLISRFLTGAACSTFSTMVGGV</sequence>
<name>A0ABR0LSP1_9PEZI</name>
<evidence type="ECO:0000313" key="8">
    <source>
        <dbReference type="Proteomes" id="UP001357485"/>
    </source>
</evidence>
<feature type="domain" description="Major facilitator superfamily (MFS) profile" evidence="6">
    <location>
        <begin position="1"/>
        <end position="86"/>
    </location>
</feature>
<keyword evidence="3 5" id="KW-1133">Transmembrane helix</keyword>